<keyword evidence="12" id="KW-1185">Reference proteome</keyword>
<keyword evidence="5 11" id="KW-0418">Kinase</keyword>
<evidence type="ECO:0000256" key="1">
    <source>
        <dbReference type="ARBA" id="ARBA00012513"/>
    </source>
</evidence>
<evidence type="ECO:0000259" key="10">
    <source>
        <dbReference type="PROSITE" id="PS50011"/>
    </source>
</evidence>
<gene>
    <name evidence="11" type="primary">SAT4_1</name>
    <name evidence="11" type="ORF">QQX98_002045</name>
</gene>
<dbReference type="SMART" id="SM00220">
    <property type="entry name" value="S_TKc"/>
    <property type="match status" value="1"/>
</dbReference>
<comment type="catalytic activity">
    <reaction evidence="8">
        <text>L-seryl-[protein] + ATP = O-phospho-L-seryl-[protein] + ADP + H(+)</text>
        <dbReference type="Rhea" id="RHEA:17989"/>
        <dbReference type="Rhea" id="RHEA-COMP:9863"/>
        <dbReference type="Rhea" id="RHEA-COMP:11604"/>
        <dbReference type="ChEBI" id="CHEBI:15378"/>
        <dbReference type="ChEBI" id="CHEBI:29999"/>
        <dbReference type="ChEBI" id="CHEBI:30616"/>
        <dbReference type="ChEBI" id="CHEBI:83421"/>
        <dbReference type="ChEBI" id="CHEBI:456216"/>
        <dbReference type="EC" id="2.7.11.1"/>
    </reaction>
</comment>
<accession>A0ABR1HLH7</accession>
<dbReference type="GO" id="GO:0016301">
    <property type="term" value="F:kinase activity"/>
    <property type="evidence" value="ECO:0007669"/>
    <property type="project" value="UniProtKB-KW"/>
</dbReference>
<comment type="catalytic activity">
    <reaction evidence="7">
        <text>L-threonyl-[protein] + ATP = O-phospho-L-threonyl-[protein] + ADP + H(+)</text>
        <dbReference type="Rhea" id="RHEA:46608"/>
        <dbReference type="Rhea" id="RHEA-COMP:11060"/>
        <dbReference type="Rhea" id="RHEA-COMP:11605"/>
        <dbReference type="ChEBI" id="CHEBI:15378"/>
        <dbReference type="ChEBI" id="CHEBI:30013"/>
        <dbReference type="ChEBI" id="CHEBI:30616"/>
        <dbReference type="ChEBI" id="CHEBI:61977"/>
        <dbReference type="ChEBI" id="CHEBI:456216"/>
        <dbReference type="EC" id="2.7.11.1"/>
    </reaction>
</comment>
<dbReference type="InterPro" id="IPR000719">
    <property type="entry name" value="Prot_kinase_dom"/>
</dbReference>
<name>A0ABR1HLH7_9HYPO</name>
<dbReference type="InterPro" id="IPR008271">
    <property type="entry name" value="Ser/Thr_kinase_AS"/>
</dbReference>
<dbReference type="PROSITE" id="PS50011">
    <property type="entry name" value="PROTEIN_KINASE_DOM"/>
    <property type="match status" value="1"/>
</dbReference>
<protein>
    <recommendedName>
        <fullName evidence="1">non-specific serine/threonine protein kinase</fullName>
        <ecNumber evidence="1">2.7.11.1</ecNumber>
    </recommendedName>
</protein>
<feature type="domain" description="Protein kinase" evidence="10">
    <location>
        <begin position="249"/>
        <end position="519"/>
    </location>
</feature>
<dbReference type="SUPFAM" id="SSF56112">
    <property type="entry name" value="Protein kinase-like (PK-like)"/>
    <property type="match status" value="1"/>
</dbReference>
<keyword evidence="4" id="KW-0547">Nucleotide-binding</keyword>
<evidence type="ECO:0000256" key="6">
    <source>
        <dbReference type="ARBA" id="ARBA00022840"/>
    </source>
</evidence>
<dbReference type="EMBL" id="JAZAVJ010000021">
    <property type="protein sequence ID" value="KAK7421578.1"/>
    <property type="molecule type" value="Genomic_DNA"/>
</dbReference>
<evidence type="ECO:0000256" key="5">
    <source>
        <dbReference type="ARBA" id="ARBA00022777"/>
    </source>
</evidence>
<dbReference type="EC" id="2.7.11.1" evidence="1"/>
<evidence type="ECO:0000313" key="12">
    <source>
        <dbReference type="Proteomes" id="UP001498476"/>
    </source>
</evidence>
<dbReference type="PANTHER" id="PTHR24343:SF558">
    <property type="entry name" value="PROTEIN KINASE DOMAIN-CONTAINING PROTEIN"/>
    <property type="match status" value="1"/>
</dbReference>
<evidence type="ECO:0000256" key="8">
    <source>
        <dbReference type="ARBA" id="ARBA00048679"/>
    </source>
</evidence>
<dbReference type="InterPro" id="IPR011009">
    <property type="entry name" value="Kinase-like_dom_sf"/>
</dbReference>
<keyword evidence="6" id="KW-0067">ATP-binding</keyword>
<evidence type="ECO:0000256" key="7">
    <source>
        <dbReference type="ARBA" id="ARBA00047899"/>
    </source>
</evidence>
<organism evidence="11 12">
    <name type="scientific">Neonectria punicea</name>
    <dbReference type="NCBI Taxonomy" id="979145"/>
    <lineage>
        <taxon>Eukaryota</taxon>
        <taxon>Fungi</taxon>
        <taxon>Dikarya</taxon>
        <taxon>Ascomycota</taxon>
        <taxon>Pezizomycotina</taxon>
        <taxon>Sordariomycetes</taxon>
        <taxon>Hypocreomycetidae</taxon>
        <taxon>Hypocreales</taxon>
        <taxon>Nectriaceae</taxon>
        <taxon>Neonectria</taxon>
    </lineage>
</organism>
<dbReference type="Proteomes" id="UP001498476">
    <property type="component" value="Unassembled WGS sequence"/>
</dbReference>
<proteinExistence type="predicted"/>
<dbReference type="Pfam" id="PF14420">
    <property type="entry name" value="Clr5"/>
    <property type="match status" value="1"/>
</dbReference>
<reference evidence="11 12" key="1">
    <citation type="journal article" date="2025" name="Microbiol. Resour. Announc.">
        <title>Draft genome sequences for Neonectria magnoliae and Neonectria punicea, canker pathogens of Liriodendron tulipifera and Acer saccharum in West Virginia.</title>
        <authorList>
            <person name="Petronek H.M."/>
            <person name="Kasson M.T."/>
            <person name="Metheny A.M."/>
            <person name="Stauder C.M."/>
            <person name="Lovett B."/>
            <person name="Lynch S.C."/>
            <person name="Garnas J.R."/>
            <person name="Kasson L.R."/>
            <person name="Stajich J.E."/>
        </authorList>
    </citation>
    <scope>NUCLEOTIDE SEQUENCE [LARGE SCALE GENOMIC DNA]</scope>
    <source>
        <strain evidence="11 12">NRRL 64653</strain>
    </source>
</reference>
<keyword evidence="3" id="KW-0808">Transferase</keyword>
<dbReference type="Gene3D" id="1.10.510.10">
    <property type="entry name" value="Transferase(Phosphotransferase) domain 1"/>
    <property type="match status" value="1"/>
</dbReference>
<dbReference type="InterPro" id="IPR025676">
    <property type="entry name" value="Clr5_dom"/>
</dbReference>
<dbReference type="Pfam" id="PF00069">
    <property type="entry name" value="Pkinase"/>
    <property type="match status" value="1"/>
</dbReference>
<evidence type="ECO:0000256" key="9">
    <source>
        <dbReference type="SAM" id="MobiDB-lite"/>
    </source>
</evidence>
<evidence type="ECO:0000256" key="2">
    <source>
        <dbReference type="ARBA" id="ARBA00022527"/>
    </source>
</evidence>
<comment type="caution">
    <text evidence="11">The sequence shown here is derived from an EMBL/GenBank/DDBJ whole genome shotgun (WGS) entry which is preliminary data.</text>
</comment>
<keyword evidence="2" id="KW-0723">Serine/threonine-protein kinase</keyword>
<dbReference type="PANTHER" id="PTHR24343">
    <property type="entry name" value="SERINE/THREONINE KINASE"/>
    <property type="match status" value="1"/>
</dbReference>
<dbReference type="CDD" id="cd13994">
    <property type="entry name" value="STKc_HAL4_like"/>
    <property type="match status" value="1"/>
</dbReference>
<sequence length="532" mass="60259">MSHHSPTVGTDRCPFCSEVHPWGTSDYFKHVSAHLREISLSVLPPHAHDDEDDASDASDDSIENLVLTCSLQAAKLNLTLTRDYEQRTGIPDALWESYKPLICRIWELSDSLEEVQILMAQHCNFTAEKHEYVLWLDKWNAKTEPFSQTAPIEDETTKSDFLTLNAPIEKAGSRADDGKDQNADSKNSKVSQHRFQIVPDVQGGHEHYHVKPFIKKSALSRWAMPKFAGFRTQADKQTSSSAMLDQRYDKPTAICGKGSISEVQVRAKRSGNKEQVYAVKWFYHCPDESEKKYAKRITAEFSISSSLRHPNIIHCTDLFKDESSGNYCLVMELCSGGDLFTAITSVGMFEALQADCFFKQLMRGVEYLHEMGVAHRDLKPENLLLSTHGTLKIADFGSGECFRMAWETDAHMVSGLCGSAPYIAPEEYTDMEFDARAVDVWACGVIYMAMRTGRHLWRVANKDEDEFYAKYLSGRRHEEGYGPIEALHRARCRNVIYSILDPLASRRLTASQTLKSEWLREIQLCRAGEEGL</sequence>
<evidence type="ECO:0000256" key="3">
    <source>
        <dbReference type="ARBA" id="ARBA00022679"/>
    </source>
</evidence>
<dbReference type="PROSITE" id="PS00108">
    <property type="entry name" value="PROTEIN_KINASE_ST"/>
    <property type="match status" value="1"/>
</dbReference>
<feature type="compositionally biased region" description="Basic and acidic residues" evidence="9">
    <location>
        <begin position="171"/>
        <end position="187"/>
    </location>
</feature>
<evidence type="ECO:0000313" key="11">
    <source>
        <dbReference type="EMBL" id="KAK7421578.1"/>
    </source>
</evidence>
<evidence type="ECO:0000256" key="4">
    <source>
        <dbReference type="ARBA" id="ARBA00022741"/>
    </source>
</evidence>
<feature type="region of interest" description="Disordered" evidence="9">
    <location>
        <begin position="170"/>
        <end position="191"/>
    </location>
</feature>